<evidence type="ECO:0000313" key="9">
    <source>
        <dbReference type="Proteomes" id="UP000601171"/>
    </source>
</evidence>
<evidence type="ECO:0000256" key="2">
    <source>
        <dbReference type="ARBA" id="ARBA00022448"/>
    </source>
</evidence>
<dbReference type="PANTHER" id="PTHR45008:SF1">
    <property type="entry name" value="PTS SYSTEM GLUCOSE-SPECIFIC EIIA COMPONENT"/>
    <property type="match status" value="1"/>
</dbReference>
<evidence type="ECO:0000256" key="3">
    <source>
        <dbReference type="ARBA" id="ARBA00022597"/>
    </source>
</evidence>
<dbReference type="GO" id="GO:0016301">
    <property type="term" value="F:kinase activity"/>
    <property type="evidence" value="ECO:0007669"/>
    <property type="project" value="UniProtKB-KW"/>
</dbReference>
<evidence type="ECO:0000256" key="6">
    <source>
        <dbReference type="ARBA" id="ARBA00022777"/>
    </source>
</evidence>
<dbReference type="InterPro" id="IPR050890">
    <property type="entry name" value="PTS_EIIA_component"/>
</dbReference>
<evidence type="ECO:0000256" key="4">
    <source>
        <dbReference type="ARBA" id="ARBA00022679"/>
    </source>
</evidence>
<dbReference type="InterPro" id="IPR001127">
    <property type="entry name" value="PTS_EIIA_1_perm"/>
</dbReference>
<keyword evidence="5" id="KW-0598">Phosphotransferase system</keyword>
<protein>
    <submittedName>
        <fullName evidence="8">PTS glucose transporter subunit IIA</fullName>
    </submittedName>
</protein>
<evidence type="ECO:0000256" key="1">
    <source>
        <dbReference type="ARBA" id="ARBA00004496"/>
    </source>
</evidence>
<evidence type="ECO:0000256" key="5">
    <source>
        <dbReference type="ARBA" id="ARBA00022683"/>
    </source>
</evidence>
<comment type="caution">
    <text evidence="8">The sequence shown here is derived from an EMBL/GenBank/DDBJ whole genome shotgun (WGS) entry which is preliminary data.</text>
</comment>
<keyword evidence="3 8" id="KW-0762">Sugar transport</keyword>
<dbReference type="Proteomes" id="UP000601171">
    <property type="component" value="Unassembled WGS sequence"/>
</dbReference>
<dbReference type="GO" id="GO:0009401">
    <property type="term" value="P:phosphoenolpyruvate-dependent sugar phosphotransferase system"/>
    <property type="evidence" value="ECO:0007669"/>
    <property type="project" value="UniProtKB-KW"/>
</dbReference>
<dbReference type="NCBIfam" id="TIGR00830">
    <property type="entry name" value="PTBA"/>
    <property type="match status" value="1"/>
</dbReference>
<keyword evidence="9" id="KW-1185">Reference proteome</keyword>
<keyword evidence="4" id="KW-0808">Transferase</keyword>
<dbReference type="PROSITE" id="PS00371">
    <property type="entry name" value="PTS_EIIA_TYPE_1_HIS"/>
    <property type="match status" value="1"/>
</dbReference>
<gene>
    <name evidence="8" type="ORF">H8707_04635</name>
</gene>
<keyword evidence="2" id="KW-0813">Transport</keyword>
<name>A0A926ETT8_9FIRM</name>
<sequence length="166" mass="18284">MLNFFKKKNEELYSIANGEVISITSVNDKLFANKLLGDGVAFLLSDGKIYSPCDAEVVMLAKTKHAIGLKTKNGGELLIHIGLDTVNLNGEGFNVFVKTGDKVKRGTKLVEVNLEFMNSKKIDLMTPIILTNGDEYSLNILKINQRISLNDVIIKLEKNKNGGKSL</sequence>
<reference evidence="8" key="1">
    <citation type="submission" date="2020-08" db="EMBL/GenBank/DDBJ databases">
        <title>Genome public.</title>
        <authorList>
            <person name="Liu C."/>
            <person name="Sun Q."/>
        </authorList>
    </citation>
    <scope>NUCLEOTIDE SEQUENCE</scope>
    <source>
        <strain evidence="8">BX21</strain>
    </source>
</reference>
<dbReference type="InterPro" id="IPR011055">
    <property type="entry name" value="Dup_hybrid_motif"/>
</dbReference>
<dbReference type="SUPFAM" id="SSF51261">
    <property type="entry name" value="Duplicated hybrid motif"/>
    <property type="match status" value="1"/>
</dbReference>
<dbReference type="PROSITE" id="PS51093">
    <property type="entry name" value="PTS_EIIA_TYPE_1"/>
    <property type="match status" value="1"/>
</dbReference>
<comment type="subcellular location">
    <subcellularLocation>
        <location evidence="1">Cytoplasm</location>
    </subcellularLocation>
</comment>
<feature type="domain" description="PTS EIIA type-1" evidence="7">
    <location>
        <begin position="28"/>
        <end position="132"/>
    </location>
</feature>
<evidence type="ECO:0000313" key="8">
    <source>
        <dbReference type="EMBL" id="MBC8587526.1"/>
    </source>
</evidence>
<proteinExistence type="predicted"/>
<evidence type="ECO:0000259" key="7">
    <source>
        <dbReference type="PROSITE" id="PS51093"/>
    </source>
</evidence>
<dbReference type="AlphaFoldDB" id="A0A926ETT8"/>
<dbReference type="FunFam" id="2.70.70.10:FF:000001">
    <property type="entry name" value="PTS system glucose-specific IIA component"/>
    <property type="match status" value="1"/>
</dbReference>
<dbReference type="RefSeq" id="WP_262428978.1">
    <property type="nucleotide sequence ID" value="NZ_JACRTG010000012.1"/>
</dbReference>
<keyword evidence="6" id="KW-0418">Kinase</keyword>
<dbReference type="PANTHER" id="PTHR45008">
    <property type="entry name" value="PTS SYSTEM GLUCOSE-SPECIFIC EIIA COMPONENT"/>
    <property type="match status" value="1"/>
</dbReference>
<dbReference type="EMBL" id="JACRTG010000012">
    <property type="protein sequence ID" value="MBC8587526.1"/>
    <property type="molecule type" value="Genomic_DNA"/>
</dbReference>
<dbReference type="Pfam" id="PF00358">
    <property type="entry name" value="PTS_EIIA_1"/>
    <property type="match status" value="1"/>
</dbReference>
<organism evidence="8 9">
    <name type="scientific">Paratissierella segnis</name>
    <dbReference type="NCBI Taxonomy" id="2763679"/>
    <lineage>
        <taxon>Bacteria</taxon>
        <taxon>Bacillati</taxon>
        <taxon>Bacillota</taxon>
        <taxon>Tissierellia</taxon>
        <taxon>Tissierellales</taxon>
        <taxon>Tissierellaceae</taxon>
        <taxon>Paratissierella</taxon>
    </lineage>
</organism>
<dbReference type="Gene3D" id="2.70.70.10">
    <property type="entry name" value="Glucose Permease (Domain IIA)"/>
    <property type="match status" value="1"/>
</dbReference>
<accession>A0A926ETT8</accession>
<dbReference type="GO" id="GO:0005737">
    <property type="term" value="C:cytoplasm"/>
    <property type="evidence" value="ECO:0007669"/>
    <property type="project" value="UniProtKB-SubCell"/>
</dbReference>